<dbReference type="InterPro" id="IPR050330">
    <property type="entry name" value="Bact_OuterMem_StrucFunc"/>
</dbReference>
<reference evidence="4 5" key="1">
    <citation type="submission" date="2021-12" db="EMBL/GenBank/DDBJ databases">
        <title>Genome sequencing of bacteria with rrn-lacking chromosome and rrn-plasmid.</title>
        <authorList>
            <person name="Anda M."/>
            <person name="Iwasaki W."/>
        </authorList>
    </citation>
    <scope>NUCLEOTIDE SEQUENCE [LARGE SCALE GENOMIC DNA]</scope>
    <source>
        <strain evidence="4 5">NBRC 15940</strain>
    </source>
</reference>
<dbReference type="PANTHER" id="PTHR30329:SF21">
    <property type="entry name" value="LIPOPROTEIN YIAD-RELATED"/>
    <property type="match status" value="1"/>
</dbReference>
<dbReference type="GO" id="GO:0016020">
    <property type="term" value="C:membrane"/>
    <property type="evidence" value="ECO:0007669"/>
    <property type="project" value="UniProtKB-UniRule"/>
</dbReference>
<evidence type="ECO:0000256" key="2">
    <source>
        <dbReference type="SAM" id="Coils"/>
    </source>
</evidence>
<comment type="caution">
    <text evidence="4">The sequence shown here is derived from an EMBL/GenBank/DDBJ whole genome shotgun (WGS) entry which is preliminary data.</text>
</comment>
<dbReference type="Proteomes" id="UP001310022">
    <property type="component" value="Unassembled WGS sequence"/>
</dbReference>
<dbReference type="PANTHER" id="PTHR30329">
    <property type="entry name" value="STATOR ELEMENT OF FLAGELLAR MOTOR COMPLEX"/>
    <property type="match status" value="1"/>
</dbReference>
<dbReference type="Gene3D" id="3.30.1330.60">
    <property type="entry name" value="OmpA-like domain"/>
    <property type="match status" value="1"/>
</dbReference>
<feature type="domain" description="OmpA-like" evidence="3">
    <location>
        <begin position="228"/>
        <end position="351"/>
    </location>
</feature>
<dbReference type="CDD" id="cd07185">
    <property type="entry name" value="OmpA_C-like"/>
    <property type="match status" value="1"/>
</dbReference>
<evidence type="ECO:0000313" key="5">
    <source>
        <dbReference type="Proteomes" id="UP001310022"/>
    </source>
</evidence>
<evidence type="ECO:0000256" key="1">
    <source>
        <dbReference type="PROSITE-ProRule" id="PRU00473"/>
    </source>
</evidence>
<feature type="coiled-coil region" evidence="2">
    <location>
        <begin position="77"/>
        <end position="216"/>
    </location>
</feature>
<evidence type="ECO:0000313" key="4">
    <source>
        <dbReference type="EMBL" id="GJM61243.1"/>
    </source>
</evidence>
<proteinExistence type="predicted"/>
<dbReference type="AlphaFoldDB" id="A0AAN5ALU6"/>
<dbReference type="SUPFAM" id="SSF103088">
    <property type="entry name" value="OmpA-like"/>
    <property type="match status" value="1"/>
</dbReference>
<protein>
    <recommendedName>
        <fullName evidence="3">OmpA-like domain-containing protein</fullName>
    </recommendedName>
</protein>
<keyword evidence="1" id="KW-0472">Membrane</keyword>
<dbReference type="InterPro" id="IPR006665">
    <property type="entry name" value="OmpA-like"/>
</dbReference>
<evidence type="ECO:0000259" key="3">
    <source>
        <dbReference type="PROSITE" id="PS51123"/>
    </source>
</evidence>
<organism evidence="4 5">
    <name type="scientific">Persicobacter diffluens</name>
    <dbReference type="NCBI Taxonomy" id="981"/>
    <lineage>
        <taxon>Bacteria</taxon>
        <taxon>Pseudomonadati</taxon>
        <taxon>Bacteroidota</taxon>
        <taxon>Cytophagia</taxon>
        <taxon>Cytophagales</taxon>
        <taxon>Persicobacteraceae</taxon>
        <taxon>Persicobacter</taxon>
    </lineage>
</organism>
<accession>A0AAN5ALU6</accession>
<name>A0AAN5ALU6_9BACT</name>
<sequence length="362" mass="40806">MLILVYVLSFNTDEVPLIPTILKVKHLSTSYPIISFQSTNSMGTIFTTKRGLTFALALFALSGCVSQKKYDEILARRDILAEENASANEALELVQDENDRLKDRLNKNDQLIESLNDQAAKERLEAEKLQAKYKNVDFLYNDMVRNSGRLNQSVADQQRRLSEMTADLEVSRRNNEALEQDLQIREARVKELEKVVKQREEAVNSLKQKLDNALTDFEVNDLQVETRQGKIYVSVADKLLFGSGSVEVDELGIKALQKLAVVVKSQEDFEVSVEGHTDNVPVSRFSKYMNDNWDLSVARATSIVRILLEAGVSPGSIQAVGKGEHYPVTENNTKEGRSLNRRIEIILIPKVTEDYISNILEG</sequence>
<dbReference type="EMBL" id="BQKE01000001">
    <property type="protein sequence ID" value="GJM61243.1"/>
    <property type="molecule type" value="Genomic_DNA"/>
</dbReference>
<gene>
    <name evidence="4" type="ORF">PEDI_17950</name>
</gene>
<keyword evidence="2" id="KW-0175">Coiled coil</keyword>
<dbReference type="InterPro" id="IPR036737">
    <property type="entry name" value="OmpA-like_sf"/>
</dbReference>
<dbReference type="PROSITE" id="PS51123">
    <property type="entry name" value="OMPA_2"/>
    <property type="match status" value="1"/>
</dbReference>
<keyword evidence="5" id="KW-1185">Reference proteome</keyword>
<dbReference type="Pfam" id="PF00691">
    <property type="entry name" value="OmpA"/>
    <property type="match status" value="1"/>
</dbReference>